<evidence type="ECO:0000313" key="1">
    <source>
        <dbReference type="EMBL" id="QJD54723.1"/>
    </source>
</evidence>
<keyword evidence="1" id="KW-0378">Hydrolase</keyword>
<dbReference type="EMBL" id="MT104467">
    <property type="protein sequence ID" value="QJD54723.1"/>
    <property type="molecule type" value="Genomic_DNA"/>
</dbReference>
<name>A0A6M3TAB7_9CAUD</name>
<organism evidence="1 2">
    <name type="scientific">Pseudomonas phage MR4</name>
    <dbReference type="NCBI Taxonomy" id="2711171"/>
    <lineage>
        <taxon>Viruses</taxon>
        <taxon>Duplodnaviria</taxon>
        <taxon>Heunggongvirae</taxon>
        <taxon>Uroviricota</taxon>
        <taxon>Caudoviricetes</taxon>
        <taxon>Autographivirales</taxon>
        <taxon>Gajwadongvirus</taxon>
        <taxon>Gajwadongvirus MR4</taxon>
    </lineage>
</organism>
<proteinExistence type="predicted"/>
<dbReference type="InterPro" id="IPR004211">
    <property type="entry name" value="Endonuclease_7"/>
</dbReference>
<dbReference type="GO" id="GO:0004519">
    <property type="term" value="F:endonuclease activity"/>
    <property type="evidence" value="ECO:0007669"/>
    <property type="project" value="UniProtKB-KW"/>
</dbReference>
<reference evidence="1 2" key="1">
    <citation type="journal article" date="2020" name="Microb. Biotechnol.">
        <title>Phage biocontrol to combat Pseudomonas syringae pathogens causing disease in cherry.</title>
        <authorList>
            <person name="Rabiey M."/>
            <person name="Roy S.R."/>
            <person name="Holtappels D."/>
            <person name="Franceschetti L."/>
            <person name="Quilty B.J."/>
            <person name="Creeth R."/>
            <person name="Sundin G.W."/>
            <person name="Wagemans J."/>
            <person name="Lavigne R."/>
            <person name="Jackson R.W."/>
        </authorList>
    </citation>
    <scope>NUCLEOTIDE SEQUENCE [LARGE SCALE GENOMIC DNA]</scope>
</reference>
<protein>
    <submittedName>
        <fullName evidence="1">Putative endonuclease</fullName>
    </submittedName>
</protein>
<keyword evidence="1" id="KW-0255">Endonuclease</keyword>
<keyword evidence="2" id="KW-1185">Reference proteome</keyword>
<evidence type="ECO:0000313" key="2">
    <source>
        <dbReference type="Proteomes" id="UP000503591"/>
    </source>
</evidence>
<dbReference type="SUPFAM" id="SSF54060">
    <property type="entry name" value="His-Me finger endonucleases"/>
    <property type="match status" value="1"/>
</dbReference>
<dbReference type="InterPro" id="IPR038563">
    <property type="entry name" value="Endonuclease_7_sf"/>
</dbReference>
<keyword evidence="1" id="KW-0540">Nuclease</keyword>
<gene>
    <name evidence="1" type="ORF">PssvBMR4_gp25</name>
</gene>
<sequence length="146" mass="16830">MQASIRWRLERMELKKTTKADLSWIKKELLEKQRYRCPITGRDLRTMKPANLCVDHCHTSGVIRAVLPKGINGLEGKIKTLMQRFGGFEATDVVGQAKALYALADFILLHRVPQTPYLHHTHLSPAEQRAKRNAQARKRYALKKKE</sequence>
<dbReference type="Gene3D" id="3.40.1800.10">
    <property type="entry name" value="His-Me finger endonucleases"/>
    <property type="match status" value="1"/>
</dbReference>
<accession>A0A6M3TAB7</accession>
<dbReference type="Pfam" id="PF02945">
    <property type="entry name" value="Endonuclease_7"/>
    <property type="match status" value="1"/>
</dbReference>
<dbReference type="Proteomes" id="UP000503591">
    <property type="component" value="Genome"/>
</dbReference>
<dbReference type="InterPro" id="IPR044925">
    <property type="entry name" value="His-Me_finger_sf"/>
</dbReference>